<feature type="transmembrane region" description="Helical" evidence="6">
    <location>
        <begin position="33"/>
        <end position="56"/>
    </location>
</feature>
<keyword evidence="3 6" id="KW-1133">Transmembrane helix</keyword>
<feature type="transmembrane region" description="Helical" evidence="6">
    <location>
        <begin position="68"/>
        <end position="88"/>
    </location>
</feature>
<feature type="compositionally biased region" description="Low complexity" evidence="5">
    <location>
        <begin position="571"/>
        <end position="582"/>
    </location>
</feature>
<dbReference type="PANTHER" id="PTHR23112:SF0">
    <property type="entry name" value="TRANSMEMBRANE PROTEIN 116"/>
    <property type="match status" value="1"/>
</dbReference>
<dbReference type="EMBL" id="JAEPRC010000257">
    <property type="protein sequence ID" value="KAG2202444.1"/>
    <property type="molecule type" value="Genomic_DNA"/>
</dbReference>
<comment type="subcellular location">
    <subcellularLocation>
        <location evidence="1">Membrane</location>
        <topology evidence="1">Multi-pass membrane protein</topology>
    </subcellularLocation>
</comment>
<dbReference type="GO" id="GO:0007189">
    <property type="term" value="P:adenylate cyclase-activating G protein-coupled receptor signaling pathway"/>
    <property type="evidence" value="ECO:0007669"/>
    <property type="project" value="TreeGrafter"/>
</dbReference>
<evidence type="ECO:0000313" key="7">
    <source>
        <dbReference type="EMBL" id="KAG2202444.1"/>
    </source>
</evidence>
<evidence type="ECO:0000256" key="4">
    <source>
        <dbReference type="ARBA" id="ARBA00023136"/>
    </source>
</evidence>
<sequence>MALFTQKWDEYAFETSVFKYTAKEFITLRKVSLIISSLSLTSSTLIIIIYIYMFMYHRKKANRVSLRCVFMCSVADLLNAILNICIASQRGDSQFCRASNVIIEFTNIWSATLLTLVGLNLVLIFVINVKRRDLLEKFYYPCAFVYTFVGVAVPINQQVHTNSIPFERYSCWYLKYVEDRTNNIMTWVWFYAFIFFVNIIAICCSILAMTKLIYEQRLVATKMHIINADSEFTSKYTDNQLDKSVKQQHSNVFSKVVLRCIIYPLVPFLVNIFGFSLQMFITATKSTPSYTLAMLDIIFSCLEGVFVAGVFFTDPAITSFMSLTYTGWHEKYVEQYVLVPKNNMNNSIVDRKLIPASSLTLTPSNSCQTVQPPSTAMVFHQQPKNNFLDIYNINRLSSVQSITEQDTDENFKCDKMKTVVMRRLHFESAHHNKKQQHQRMRKFTVIDFDIIAIPPIAAIRHNVQQPHPINTATSNTVKDIYVPYRYPFFATYFYNILTCFSYNNTTHNRVNYNTTVKQDYIDDFTNDILSPANSNSQSSTVIAITEDNHLQSKGQEQEKIDYYNIIYYDSSSSSRSRSSNNNTHKSMFDTHHI</sequence>
<feature type="region of interest" description="Disordered" evidence="5">
    <location>
        <begin position="571"/>
        <end position="593"/>
    </location>
</feature>
<gene>
    <name evidence="7" type="ORF">INT46_002239</name>
</gene>
<dbReference type="Proteomes" id="UP000650833">
    <property type="component" value="Unassembled WGS sequence"/>
</dbReference>
<evidence type="ECO:0000256" key="5">
    <source>
        <dbReference type="SAM" id="MobiDB-lite"/>
    </source>
</evidence>
<dbReference type="PANTHER" id="PTHR23112">
    <property type="entry name" value="G PROTEIN-COUPLED RECEPTOR 157-RELATED"/>
    <property type="match status" value="1"/>
</dbReference>
<dbReference type="AlphaFoldDB" id="A0A8H7R0Y1"/>
<feature type="transmembrane region" description="Helical" evidence="6">
    <location>
        <begin position="138"/>
        <end position="155"/>
    </location>
</feature>
<keyword evidence="8" id="KW-1185">Reference proteome</keyword>
<dbReference type="GO" id="GO:0004930">
    <property type="term" value="F:G protein-coupled receptor activity"/>
    <property type="evidence" value="ECO:0007669"/>
    <property type="project" value="TreeGrafter"/>
</dbReference>
<dbReference type="GO" id="GO:0005886">
    <property type="term" value="C:plasma membrane"/>
    <property type="evidence" value="ECO:0007669"/>
    <property type="project" value="TreeGrafter"/>
</dbReference>
<accession>A0A8H7R0Y1</accession>
<comment type="caution">
    <text evidence="7">The sequence shown here is derived from an EMBL/GenBank/DDBJ whole genome shotgun (WGS) entry which is preliminary data.</text>
</comment>
<protein>
    <recommendedName>
        <fullName evidence="9">G-protein coupled receptors family 2 profile 2 domain-containing protein</fullName>
    </recommendedName>
</protein>
<keyword evidence="4 6" id="KW-0472">Membrane</keyword>
<dbReference type="Gene3D" id="1.20.1070.10">
    <property type="entry name" value="Rhodopsin 7-helix transmembrane proteins"/>
    <property type="match status" value="1"/>
</dbReference>
<feature type="transmembrane region" description="Helical" evidence="6">
    <location>
        <begin position="188"/>
        <end position="214"/>
    </location>
</feature>
<evidence type="ECO:0008006" key="9">
    <source>
        <dbReference type="Google" id="ProtNLM"/>
    </source>
</evidence>
<evidence type="ECO:0000256" key="6">
    <source>
        <dbReference type="SAM" id="Phobius"/>
    </source>
</evidence>
<evidence type="ECO:0000256" key="3">
    <source>
        <dbReference type="ARBA" id="ARBA00022989"/>
    </source>
</evidence>
<feature type="transmembrane region" description="Helical" evidence="6">
    <location>
        <begin position="293"/>
        <end position="312"/>
    </location>
</feature>
<feature type="transmembrane region" description="Helical" evidence="6">
    <location>
        <begin position="108"/>
        <end position="126"/>
    </location>
</feature>
<dbReference type="OrthoDB" id="2281723at2759"/>
<proteinExistence type="predicted"/>
<evidence type="ECO:0000256" key="2">
    <source>
        <dbReference type="ARBA" id="ARBA00022692"/>
    </source>
</evidence>
<organism evidence="7 8">
    <name type="scientific">Mucor plumbeus</name>
    <dbReference type="NCBI Taxonomy" id="97098"/>
    <lineage>
        <taxon>Eukaryota</taxon>
        <taxon>Fungi</taxon>
        <taxon>Fungi incertae sedis</taxon>
        <taxon>Mucoromycota</taxon>
        <taxon>Mucoromycotina</taxon>
        <taxon>Mucoromycetes</taxon>
        <taxon>Mucorales</taxon>
        <taxon>Mucorineae</taxon>
        <taxon>Mucoraceae</taxon>
        <taxon>Mucor</taxon>
    </lineage>
</organism>
<feature type="transmembrane region" description="Helical" evidence="6">
    <location>
        <begin position="256"/>
        <end position="281"/>
    </location>
</feature>
<evidence type="ECO:0000256" key="1">
    <source>
        <dbReference type="ARBA" id="ARBA00004141"/>
    </source>
</evidence>
<keyword evidence="2 6" id="KW-0812">Transmembrane</keyword>
<name>A0A8H7R0Y1_9FUNG</name>
<reference evidence="7" key="1">
    <citation type="submission" date="2020-12" db="EMBL/GenBank/DDBJ databases">
        <title>Metabolic potential, ecology and presence of endohyphal bacteria is reflected in genomic diversity of Mucoromycotina.</title>
        <authorList>
            <person name="Muszewska A."/>
            <person name="Okrasinska A."/>
            <person name="Steczkiewicz K."/>
            <person name="Drgas O."/>
            <person name="Orlowska M."/>
            <person name="Perlinska-Lenart U."/>
            <person name="Aleksandrzak-Piekarczyk T."/>
            <person name="Szatraj K."/>
            <person name="Zielenkiewicz U."/>
            <person name="Pilsyk S."/>
            <person name="Malc E."/>
            <person name="Mieczkowski P."/>
            <person name="Kruszewska J.S."/>
            <person name="Biernat P."/>
            <person name="Pawlowska J."/>
        </authorList>
    </citation>
    <scope>NUCLEOTIDE SEQUENCE</scope>
    <source>
        <strain evidence="7">CBS 226.32</strain>
    </source>
</reference>
<evidence type="ECO:0000313" key="8">
    <source>
        <dbReference type="Proteomes" id="UP000650833"/>
    </source>
</evidence>